<feature type="coiled-coil region" evidence="1">
    <location>
        <begin position="621"/>
        <end position="732"/>
    </location>
</feature>
<name>A0A6A6EEZ9_9PEZI</name>
<evidence type="ECO:0000313" key="4">
    <source>
        <dbReference type="Proteomes" id="UP000800200"/>
    </source>
</evidence>
<feature type="compositionally biased region" description="Polar residues" evidence="2">
    <location>
        <begin position="800"/>
        <end position="810"/>
    </location>
</feature>
<feature type="compositionally biased region" description="Polar residues" evidence="2">
    <location>
        <begin position="44"/>
        <end position="54"/>
    </location>
</feature>
<gene>
    <name evidence="3" type="ORF">K469DRAFT_683040</name>
</gene>
<feature type="region of interest" description="Disordered" evidence="2">
    <location>
        <begin position="776"/>
        <end position="813"/>
    </location>
</feature>
<evidence type="ECO:0000313" key="3">
    <source>
        <dbReference type="EMBL" id="KAF2189625.1"/>
    </source>
</evidence>
<feature type="compositionally biased region" description="Basic and acidic residues" evidence="2">
    <location>
        <begin position="331"/>
        <end position="349"/>
    </location>
</feature>
<feature type="region of interest" description="Disordered" evidence="2">
    <location>
        <begin position="498"/>
        <end position="557"/>
    </location>
</feature>
<feature type="compositionally biased region" description="Polar residues" evidence="2">
    <location>
        <begin position="518"/>
        <end position="535"/>
    </location>
</feature>
<sequence length="1088" mass="125963">MPASRPRGPNFMRETKANEAKRKERDTTTEWGNVRASTHGMHYSTLNRSRPPSRSNDDQRKEDERSAGRVTPPKDRDRTPSIYQEVDESPKSPGTEQRNEAGNLRDTVRIGELNDPFETDSINGTEAMQGSRSSRSPFLSVQTWNKDEEEFEAFRMAHPPGVGPPLNRSQIRNSWLPGASEDKGKEQDSDAYGEGELEVKDSEEAEIPGSNENKERIGTLADKVGSELDDVMADRGDEEADGERRVARREHPDKGSTSNIGSTSSPGEENSKQDDAASPRSDPLSTNPVELPTKELEREEEFETPPLQPPSGARSGFRGSSILSRGYMYRDNQETEQRDNGHEESEKQDTLSSLPSFESERARPSRRATYHAPEEVSHFVDAVADSVGERGTYHKRSSSVPTRPTKDYPCLERVREIFRRRNGDEVDEYPESWFINPCAANVGIRALDGYKRPKQATEGLNYASELFKVSEQRGRERYDNMRDQAEHSRSRDFVVRARTRSLSPSKRVPESGHRTRKVNTLNPEFDSDNFQSQVGDSDDQLDKEAQEWRQQATATDRKDHVPVERSYFLNVGNYPTKDPSGNQKQIQQAKPTLARAKLFIENPGIQIPLTPKQIGREYHTIMTLYENFRKAEGQVDRFQQENKRFMEELQGDKERIERLKSQLAAQQREDFKLEALQADMTTAIDDTEDHIRHLQDRVTELEEDCMIGKAKIRELDLENSNLQEEKANLEGKLCYLETEETRTTLVETIKKLVVERRDFQKLYEQYEACRSELAAVTEKEEESQKQHENNRRRINELQGRLTTTQGATTEPSREKEYWEKLYREKHCECDMLQKELEKLQAEIKRSYHPELEYMNQDLEIKLSQATRLGELLREELADSQQKVFDWKQEYEDLQKRYSKEGDGAKERIEDLERDIAEIVKAYTSLAPDKNNDESLVMDMEAQIVARDQELEDRRRVIERQNEQIASMYRMMSELGVKDEVYGPSIVGPSRRNGRRTKPRYESCEETAKRNKIVNALRRDLERECTDIQDHEYLINQARKYMMGDLWPPSRLQYLAIAAQTAWDRWEVPKYLAERRKADRLQRDSRVED</sequence>
<feature type="region of interest" description="Disordered" evidence="2">
    <location>
        <begin position="1"/>
        <end position="407"/>
    </location>
</feature>
<dbReference type="OrthoDB" id="3801501at2759"/>
<accession>A0A6A6EEZ9</accession>
<organism evidence="3 4">
    <name type="scientific">Zopfia rhizophila CBS 207.26</name>
    <dbReference type="NCBI Taxonomy" id="1314779"/>
    <lineage>
        <taxon>Eukaryota</taxon>
        <taxon>Fungi</taxon>
        <taxon>Dikarya</taxon>
        <taxon>Ascomycota</taxon>
        <taxon>Pezizomycotina</taxon>
        <taxon>Dothideomycetes</taxon>
        <taxon>Dothideomycetes incertae sedis</taxon>
        <taxon>Zopfiaceae</taxon>
        <taxon>Zopfia</taxon>
    </lineage>
</organism>
<dbReference type="AlphaFoldDB" id="A0A6A6EEZ9"/>
<dbReference type="Proteomes" id="UP000800200">
    <property type="component" value="Unassembled WGS sequence"/>
</dbReference>
<keyword evidence="4" id="KW-1185">Reference proteome</keyword>
<feature type="compositionally biased region" description="Acidic residues" evidence="2">
    <location>
        <begin position="227"/>
        <end position="241"/>
    </location>
</feature>
<feature type="compositionally biased region" description="Basic and acidic residues" evidence="2">
    <location>
        <begin position="13"/>
        <end position="28"/>
    </location>
</feature>
<dbReference type="EMBL" id="ML994620">
    <property type="protein sequence ID" value="KAF2189625.1"/>
    <property type="molecule type" value="Genomic_DNA"/>
</dbReference>
<evidence type="ECO:0000256" key="1">
    <source>
        <dbReference type="SAM" id="Coils"/>
    </source>
</evidence>
<keyword evidence="1" id="KW-0175">Coiled coil</keyword>
<proteinExistence type="predicted"/>
<feature type="compositionally biased region" description="Polar residues" evidence="2">
    <location>
        <begin position="120"/>
        <end position="144"/>
    </location>
</feature>
<evidence type="ECO:0000256" key="2">
    <source>
        <dbReference type="SAM" id="MobiDB-lite"/>
    </source>
</evidence>
<feature type="compositionally biased region" description="Basic and acidic residues" evidence="2">
    <location>
        <begin position="242"/>
        <end position="254"/>
    </location>
</feature>
<reference evidence="3" key="1">
    <citation type="journal article" date="2020" name="Stud. Mycol.">
        <title>101 Dothideomycetes genomes: a test case for predicting lifestyles and emergence of pathogens.</title>
        <authorList>
            <person name="Haridas S."/>
            <person name="Albert R."/>
            <person name="Binder M."/>
            <person name="Bloem J."/>
            <person name="Labutti K."/>
            <person name="Salamov A."/>
            <person name="Andreopoulos B."/>
            <person name="Baker S."/>
            <person name="Barry K."/>
            <person name="Bills G."/>
            <person name="Bluhm B."/>
            <person name="Cannon C."/>
            <person name="Castanera R."/>
            <person name="Culley D."/>
            <person name="Daum C."/>
            <person name="Ezra D."/>
            <person name="Gonzalez J."/>
            <person name="Henrissat B."/>
            <person name="Kuo A."/>
            <person name="Liang C."/>
            <person name="Lipzen A."/>
            <person name="Lutzoni F."/>
            <person name="Magnuson J."/>
            <person name="Mondo S."/>
            <person name="Nolan M."/>
            <person name="Ohm R."/>
            <person name="Pangilinan J."/>
            <person name="Park H.-J."/>
            <person name="Ramirez L."/>
            <person name="Alfaro M."/>
            <person name="Sun H."/>
            <person name="Tritt A."/>
            <person name="Yoshinaga Y."/>
            <person name="Zwiers L.-H."/>
            <person name="Turgeon B."/>
            <person name="Goodwin S."/>
            <person name="Spatafora J."/>
            <person name="Crous P."/>
            <person name="Grigoriev I."/>
        </authorList>
    </citation>
    <scope>NUCLEOTIDE SEQUENCE</scope>
    <source>
        <strain evidence="3">CBS 207.26</strain>
    </source>
</reference>
<dbReference type="Gene3D" id="1.10.287.1490">
    <property type="match status" value="1"/>
</dbReference>
<feature type="compositionally biased region" description="Basic and acidic residues" evidence="2">
    <location>
        <begin position="55"/>
        <end position="79"/>
    </location>
</feature>
<feature type="compositionally biased region" description="Polar residues" evidence="2">
    <location>
        <begin position="255"/>
        <end position="268"/>
    </location>
</feature>
<feature type="compositionally biased region" description="Basic and acidic residues" evidence="2">
    <location>
        <begin position="782"/>
        <end position="795"/>
    </location>
</feature>
<protein>
    <submittedName>
        <fullName evidence="3">Uncharacterized protein</fullName>
    </submittedName>
</protein>